<evidence type="ECO:0000313" key="22">
    <source>
        <dbReference type="Proteomes" id="UP000317557"/>
    </source>
</evidence>
<keyword evidence="7 19" id="KW-0963">Cytoplasm</keyword>
<dbReference type="Gene3D" id="3.30.465.10">
    <property type="match status" value="1"/>
</dbReference>
<keyword evidence="14 19" id="KW-0560">Oxidoreductase</keyword>
<evidence type="ECO:0000256" key="11">
    <source>
        <dbReference type="ARBA" id="ARBA00022857"/>
    </source>
</evidence>
<accession>A0A521D4K1</accession>
<keyword evidence="10 19" id="KW-0274">FAD</keyword>
<keyword evidence="16 19" id="KW-0961">Cell wall biogenesis/degradation</keyword>
<dbReference type="NCBIfam" id="NF010478">
    <property type="entry name" value="PRK13903.1"/>
    <property type="match status" value="1"/>
</dbReference>
<reference evidence="21 22" key="1">
    <citation type="submission" date="2017-05" db="EMBL/GenBank/DDBJ databases">
        <authorList>
            <person name="Varghese N."/>
            <person name="Submissions S."/>
        </authorList>
    </citation>
    <scope>NUCLEOTIDE SEQUENCE [LARGE SCALE GENOMIC DNA]</scope>
    <source>
        <strain evidence="21 22">DSM 21985</strain>
    </source>
</reference>
<evidence type="ECO:0000256" key="3">
    <source>
        <dbReference type="ARBA" id="ARBA00004496"/>
    </source>
</evidence>
<proteinExistence type="inferred from homology"/>
<evidence type="ECO:0000256" key="4">
    <source>
        <dbReference type="ARBA" id="ARBA00004752"/>
    </source>
</evidence>
<evidence type="ECO:0000256" key="8">
    <source>
        <dbReference type="ARBA" id="ARBA00022618"/>
    </source>
</evidence>
<dbReference type="PANTHER" id="PTHR21071:SF4">
    <property type="entry name" value="UDP-N-ACETYLENOLPYRUVOYLGLUCOSAMINE REDUCTASE"/>
    <property type="match status" value="1"/>
</dbReference>
<dbReference type="Proteomes" id="UP000317557">
    <property type="component" value="Unassembled WGS sequence"/>
</dbReference>
<dbReference type="RefSeq" id="WP_142454348.1">
    <property type="nucleotide sequence ID" value="NZ_FXTP01000007.1"/>
</dbReference>
<dbReference type="NCBIfam" id="TIGR00179">
    <property type="entry name" value="murB"/>
    <property type="match status" value="1"/>
</dbReference>
<dbReference type="GO" id="GO:0009252">
    <property type="term" value="P:peptidoglycan biosynthetic process"/>
    <property type="evidence" value="ECO:0007669"/>
    <property type="project" value="UniProtKB-UniRule"/>
</dbReference>
<evidence type="ECO:0000256" key="10">
    <source>
        <dbReference type="ARBA" id="ARBA00022827"/>
    </source>
</evidence>
<evidence type="ECO:0000256" key="12">
    <source>
        <dbReference type="ARBA" id="ARBA00022960"/>
    </source>
</evidence>
<keyword evidence="11 19" id="KW-0521">NADP</keyword>
<dbReference type="PANTHER" id="PTHR21071">
    <property type="entry name" value="UDP-N-ACETYLENOLPYRUVOYLGLUCOSAMINE REDUCTASE"/>
    <property type="match status" value="1"/>
</dbReference>
<dbReference type="OrthoDB" id="9804753at2"/>
<dbReference type="UniPathway" id="UPA00219"/>
<sequence>MNSDFQIREHVDLSPYNTMGLAAKARYFISLKSVDQLKEFIADKIWQENQRWILGGGSNVLFIDDFDGLVVHVDIPGKEVVQESDDLVLLKAGAGENWHELVMFCVDKGWGGIENLSLIPGSVGAAPIQNIGAYGTELVDVFHVLEAVNVETGEIHTFTKNECKFGYRDSIFKQEARGKYVVVSVTLRLQKDPQINTVYKALSEALESKGISTPTIKDVSDTVIEIRRSKLPDPAEIGNTGSFFKNPVISESIFDELKERFPDIPHYSVESGAKIPAAWLIDQCGWKGKRFGDAGVHKMQALVIVNYGEATGSEIWSLAQRIQASVEDKFGISLVPEVNVVGKTA</sequence>
<dbReference type="InterPro" id="IPR036635">
    <property type="entry name" value="MurB_C_sf"/>
</dbReference>
<dbReference type="AlphaFoldDB" id="A0A521D4K1"/>
<dbReference type="InterPro" id="IPR006094">
    <property type="entry name" value="Oxid_FAD_bind_N"/>
</dbReference>
<keyword evidence="8 19" id="KW-0132">Cell division</keyword>
<dbReference type="NCBIfam" id="NF000755">
    <property type="entry name" value="PRK00046.1"/>
    <property type="match status" value="1"/>
</dbReference>
<evidence type="ECO:0000256" key="17">
    <source>
        <dbReference type="ARBA" id="ARBA00031026"/>
    </source>
</evidence>
<dbReference type="EC" id="1.3.1.98" evidence="5 19"/>
<evidence type="ECO:0000256" key="9">
    <source>
        <dbReference type="ARBA" id="ARBA00022630"/>
    </source>
</evidence>
<dbReference type="GO" id="GO:0051301">
    <property type="term" value="P:cell division"/>
    <property type="evidence" value="ECO:0007669"/>
    <property type="project" value="UniProtKB-KW"/>
</dbReference>
<dbReference type="InterPro" id="IPR016167">
    <property type="entry name" value="FAD-bd_PCMH_sub1"/>
</dbReference>
<organism evidence="21 22">
    <name type="scientific">Gracilimonas mengyeensis</name>
    <dbReference type="NCBI Taxonomy" id="1302730"/>
    <lineage>
        <taxon>Bacteria</taxon>
        <taxon>Pseudomonadati</taxon>
        <taxon>Balneolota</taxon>
        <taxon>Balneolia</taxon>
        <taxon>Balneolales</taxon>
        <taxon>Balneolaceae</taxon>
        <taxon>Gracilimonas</taxon>
    </lineage>
</organism>
<dbReference type="Pfam" id="PF02873">
    <property type="entry name" value="MurB_C"/>
    <property type="match status" value="1"/>
</dbReference>
<dbReference type="HAMAP" id="MF_00037">
    <property type="entry name" value="MurB"/>
    <property type="match status" value="1"/>
</dbReference>
<comment type="cofactor">
    <cofactor evidence="1 19">
        <name>FAD</name>
        <dbReference type="ChEBI" id="CHEBI:57692"/>
    </cofactor>
</comment>
<dbReference type="InterPro" id="IPR003170">
    <property type="entry name" value="MurB"/>
</dbReference>
<dbReference type="Gene3D" id="3.30.43.10">
    <property type="entry name" value="Uridine Diphospho-n-acetylenolpyruvylglucosamine Reductase, domain 2"/>
    <property type="match status" value="1"/>
</dbReference>
<keyword evidence="12 19" id="KW-0133">Cell shape</keyword>
<evidence type="ECO:0000256" key="1">
    <source>
        <dbReference type="ARBA" id="ARBA00001974"/>
    </source>
</evidence>
<evidence type="ECO:0000256" key="15">
    <source>
        <dbReference type="ARBA" id="ARBA00023306"/>
    </source>
</evidence>
<dbReference type="GO" id="GO:0071949">
    <property type="term" value="F:FAD binding"/>
    <property type="evidence" value="ECO:0007669"/>
    <property type="project" value="InterPro"/>
</dbReference>
<evidence type="ECO:0000259" key="20">
    <source>
        <dbReference type="PROSITE" id="PS51387"/>
    </source>
</evidence>
<gene>
    <name evidence="19" type="primary">murB</name>
    <name evidence="21" type="ORF">SAMN06265219_107104</name>
</gene>
<dbReference type="GO" id="GO:0071555">
    <property type="term" value="P:cell wall organization"/>
    <property type="evidence" value="ECO:0007669"/>
    <property type="project" value="UniProtKB-KW"/>
</dbReference>
<evidence type="ECO:0000256" key="14">
    <source>
        <dbReference type="ARBA" id="ARBA00023002"/>
    </source>
</evidence>
<dbReference type="Pfam" id="PF01565">
    <property type="entry name" value="FAD_binding_4"/>
    <property type="match status" value="1"/>
</dbReference>
<comment type="subcellular location">
    <subcellularLocation>
        <location evidence="3 19">Cytoplasm</location>
    </subcellularLocation>
</comment>
<evidence type="ECO:0000256" key="19">
    <source>
        <dbReference type="HAMAP-Rule" id="MF_00037"/>
    </source>
</evidence>
<keyword evidence="13 19" id="KW-0573">Peptidoglycan synthesis</keyword>
<dbReference type="InterPro" id="IPR036318">
    <property type="entry name" value="FAD-bd_PCMH-like_sf"/>
</dbReference>
<dbReference type="InterPro" id="IPR011601">
    <property type="entry name" value="MurB_C"/>
</dbReference>
<keyword evidence="15 19" id="KW-0131">Cell cycle</keyword>
<name>A0A521D4K1_9BACT</name>
<dbReference type="InterPro" id="IPR016169">
    <property type="entry name" value="FAD-bd_PCMH_sub2"/>
</dbReference>
<dbReference type="GO" id="GO:0005829">
    <property type="term" value="C:cytosol"/>
    <property type="evidence" value="ECO:0007669"/>
    <property type="project" value="TreeGrafter"/>
</dbReference>
<comment type="similarity">
    <text evidence="19">Belongs to the MurB family.</text>
</comment>
<feature type="active site" evidence="19">
    <location>
        <position position="337"/>
    </location>
</feature>
<dbReference type="InterPro" id="IPR016166">
    <property type="entry name" value="FAD-bd_PCMH"/>
</dbReference>
<evidence type="ECO:0000256" key="5">
    <source>
        <dbReference type="ARBA" id="ARBA00012518"/>
    </source>
</evidence>
<dbReference type="GO" id="GO:0008762">
    <property type="term" value="F:UDP-N-acetylmuramate dehydrogenase activity"/>
    <property type="evidence" value="ECO:0007669"/>
    <property type="project" value="UniProtKB-UniRule"/>
</dbReference>
<comment type="catalytic activity">
    <reaction evidence="18 19">
        <text>UDP-N-acetyl-alpha-D-muramate + NADP(+) = UDP-N-acetyl-3-O-(1-carboxyvinyl)-alpha-D-glucosamine + NADPH + H(+)</text>
        <dbReference type="Rhea" id="RHEA:12248"/>
        <dbReference type="ChEBI" id="CHEBI:15378"/>
        <dbReference type="ChEBI" id="CHEBI:57783"/>
        <dbReference type="ChEBI" id="CHEBI:58349"/>
        <dbReference type="ChEBI" id="CHEBI:68483"/>
        <dbReference type="ChEBI" id="CHEBI:70757"/>
        <dbReference type="EC" id="1.3.1.98"/>
    </reaction>
</comment>
<dbReference type="EMBL" id="FXTP01000007">
    <property type="protein sequence ID" value="SMO66607.1"/>
    <property type="molecule type" value="Genomic_DNA"/>
</dbReference>
<dbReference type="Gene3D" id="3.90.78.10">
    <property type="entry name" value="UDP-N-acetylenolpyruvoylglucosamine reductase, C-terminal domain"/>
    <property type="match status" value="1"/>
</dbReference>
<protein>
    <recommendedName>
        <fullName evidence="6 19">UDP-N-acetylenolpyruvoylglucosamine reductase</fullName>
        <ecNumber evidence="5 19">1.3.1.98</ecNumber>
    </recommendedName>
    <alternativeName>
        <fullName evidence="17 19">UDP-N-acetylmuramate dehydrogenase</fullName>
    </alternativeName>
</protein>
<evidence type="ECO:0000313" key="21">
    <source>
        <dbReference type="EMBL" id="SMO66607.1"/>
    </source>
</evidence>
<keyword evidence="22" id="KW-1185">Reference proteome</keyword>
<feature type="active site" evidence="19">
    <location>
        <position position="168"/>
    </location>
</feature>
<dbReference type="PROSITE" id="PS51387">
    <property type="entry name" value="FAD_PCMH"/>
    <property type="match status" value="1"/>
</dbReference>
<evidence type="ECO:0000256" key="2">
    <source>
        <dbReference type="ARBA" id="ARBA00003921"/>
    </source>
</evidence>
<keyword evidence="9 19" id="KW-0285">Flavoprotein</keyword>
<evidence type="ECO:0000256" key="13">
    <source>
        <dbReference type="ARBA" id="ARBA00022984"/>
    </source>
</evidence>
<comment type="function">
    <text evidence="2 19">Cell wall formation.</text>
</comment>
<dbReference type="GO" id="GO:0008360">
    <property type="term" value="P:regulation of cell shape"/>
    <property type="evidence" value="ECO:0007669"/>
    <property type="project" value="UniProtKB-KW"/>
</dbReference>
<evidence type="ECO:0000256" key="16">
    <source>
        <dbReference type="ARBA" id="ARBA00023316"/>
    </source>
</evidence>
<comment type="pathway">
    <text evidence="4 19">Cell wall biogenesis; peptidoglycan biosynthesis.</text>
</comment>
<evidence type="ECO:0000256" key="6">
    <source>
        <dbReference type="ARBA" id="ARBA00015188"/>
    </source>
</evidence>
<dbReference type="SUPFAM" id="SSF56194">
    <property type="entry name" value="Uridine diphospho-N-Acetylenolpyruvylglucosamine reductase, MurB, C-terminal domain"/>
    <property type="match status" value="1"/>
</dbReference>
<evidence type="ECO:0000256" key="18">
    <source>
        <dbReference type="ARBA" id="ARBA00048914"/>
    </source>
</evidence>
<feature type="active site" description="Proton donor" evidence="19">
    <location>
        <position position="242"/>
    </location>
</feature>
<feature type="domain" description="FAD-binding PCMH-type" evidence="20">
    <location>
        <begin position="19"/>
        <end position="192"/>
    </location>
</feature>
<evidence type="ECO:0000256" key="7">
    <source>
        <dbReference type="ARBA" id="ARBA00022490"/>
    </source>
</evidence>
<dbReference type="SUPFAM" id="SSF56176">
    <property type="entry name" value="FAD-binding/transporter-associated domain-like"/>
    <property type="match status" value="1"/>
</dbReference>